<sequence length="621" mass="67786">MALLIGTSTYHQQPAEGPEKLSDLRSVRSNISELRRVLAAPPVNLVAARNCHQLLDLVDPTEAGDAIVDRCREAEDLLLVYYAGHGLLDDKGELFLALSGTSSDQDRLPHTAISFATLRDVMRRSPATTRVLILDCCYSGRALDGAMAATGIESAIADSSRIAGAYTLTATSANARAVAPSGAEFTAFTGELLRVLRDPESVGHPPDRDLTLADVYRLLASELTSNGRPRPEQRNSNLAAGLVVRPAVEFAGGAGADQSATAPAGPAPRDTPLGQPAQLAPPSPVPSVLRRPQRPFHPLHRRLLAAQWRRLAVAVLGLASYVALIGVWQAVTGELPWSQWAFSPWLRHDVLDLAGPITGLVLAAAALRNRRHGYQRDERMQFVFAILLLGTPAMLSAIQLVRWVESPGLAMAVAVLVTASAWYGSFLTKRFASNPHESTFWWLPVTATAALFGTFHAATYPANRFIPGQFLVTVAFMGVVCLTGARLWDCLRGHVALVTRPLALELTRNGITIHTRSGRRALSWHHLDRIFIDGHVLAIAFKRDYPEAEKPREFIHSPDLDGFPIADIRHFPHGRDEVTQAIGYFAGPTFQIVAEPNPKGALPTRKDGHPAWWYDEHWEVH</sequence>
<keyword evidence="2" id="KW-0472">Membrane</keyword>
<organism evidence="4 5">
    <name type="scientific">Micromonospora rosaria</name>
    <dbReference type="NCBI Taxonomy" id="47874"/>
    <lineage>
        <taxon>Bacteria</taxon>
        <taxon>Bacillati</taxon>
        <taxon>Actinomycetota</taxon>
        <taxon>Actinomycetes</taxon>
        <taxon>Micromonosporales</taxon>
        <taxon>Micromonosporaceae</taxon>
        <taxon>Micromonospora</taxon>
    </lineage>
</organism>
<feature type="domain" description="Peptidase C14 caspase" evidence="3">
    <location>
        <begin position="1"/>
        <end position="223"/>
    </location>
</feature>
<accession>A0A136PKU3</accession>
<dbReference type="GO" id="GO:0004197">
    <property type="term" value="F:cysteine-type endopeptidase activity"/>
    <property type="evidence" value="ECO:0007669"/>
    <property type="project" value="InterPro"/>
</dbReference>
<dbReference type="Proteomes" id="UP000070620">
    <property type="component" value="Unassembled WGS sequence"/>
</dbReference>
<protein>
    <recommendedName>
        <fullName evidence="3">Peptidase C14 caspase domain-containing protein</fullName>
    </recommendedName>
</protein>
<dbReference type="InterPro" id="IPR029030">
    <property type="entry name" value="Caspase-like_dom_sf"/>
</dbReference>
<dbReference type="Pfam" id="PF00656">
    <property type="entry name" value="Peptidase_C14"/>
    <property type="match status" value="1"/>
</dbReference>
<evidence type="ECO:0000256" key="2">
    <source>
        <dbReference type="SAM" id="Phobius"/>
    </source>
</evidence>
<evidence type="ECO:0000313" key="4">
    <source>
        <dbReference type="EMBL" id="KXK58993.1"/>
    </source>
</evidence>
<keyword evidence="5" id="KW-1185">Reference proteome</keyword>
<feature type="transmembrane region" description="Helical" evidence="2">
    <location>
        <begin position="311"/>
        <end position="330"/>
    </location>
</feature>
<dbReference type="NCBIfam" id="NF047832">
    <property type="entry name" value="caspase_w_EACC1"/>
    <property type="match status" value="1"/>
</dbReference>
<reference evidence="4 5" key="1">
    <citation type="submission" date="2016-01" db="EMBL/GenBank/DDBJ databases">
        <title>Whole genome sequence and analysis of Micromonospora rosaria DSM 803, which can produce antibacterial substance rosamicin.</title>
        <authorList>
            <person name="Yang H."/>
            <person name="He X."/>
            <person name="Zhu D."/>
        </authorList>
    </citation>
    <scope>NUCLEOTIDE SEQUENCE [LARGE SCALE GENOMIC DNA]</scope>
    <source>
        <strain evidence="4 5">DSM 803</strain>
    </source>
</reference>
<feature type="transmembrane region" description="Helical" evidence="2">
    <location>
        <begin position="350"/>
        <end position="368"/>
    </location>
</feature>
<dbReference type="AlphaFoldDB" id="A0A136PKU3"/>
<evidence type="ECO:0000313" key="5">
    <source>
        <dbReference type="Proteomes" id="UP000070620"/>
    </source>
</evidence>
<dbReference type="SUPFAM" id="SSF52129">
    <property type="entry name" value="Caspase-like"/>
    <property type="match status" value="1"/>
</dbReference>
<comment type="caution">
    <text evidence="4">The sequence shown here is derived from an EMBL/GenBank/DDBJ whole genome shotgun (WGS) entry which is preliminary data.</text>
</comment>
<keyword evidence="2" id="KW-1133">Transmembrane helix</keyword>
<feature type="transmembrane region" description="Helical" evidence="2">
    <location>
        <begin position="470"/>
        <end position="488"/>
    </location>
</feature>
<name>A0A136PKU3_9ACTN</name>
<dbReference type="InterPro" id="IPR011600">
    <property type="entry name" value="Pept_C14_caspase"/>
</dbReference>
<evidence type="ECO:0000256" key="1">
    <source>
        <dbReference type="SAM" id="MobiDB-lite"/>
    </source>
</evidence>
<dbReference type="RefSeq" id="WP_067371774.1">
    <property type="nucleotide sequence ID" value="NZ_JBIUBN010000022.1"/>
</dbReference>
<proteinExistence type="predicted"/>
<gene>
    <name evidence="4" type="ORF">AWW66_26690</name>
</gene>
<dbReference type="EMBL" id="LRQV01000139">
    <property type="protein sequence ID" value="KXK58993.1"/>
    <property type="molecule type" value="Genomic_DNA"/>
</dbReference>
<feature type="transmembrane region" description="Helical" evidence="2">
    <location>
        <begin position="439"/>
        <end position="458"/>
    </location>
</feature>
<keyword evidence="2" id="KW-0812">Transmembrane</keyword>
<dbReference type="GO" id="GO:0006508">
    <property type="term" value="P:proteolysis"/>
    <property type="evidence" value="ECO:0007669"/>
    <property type="project" value="InterPro"/>
</dbReference>
<dbReference type="Gene3D" id="3.40.50.1460">
    <property type="match status" value="1"/>
</dbReference>
<evidence type="ECO:0000259" key="3">
    <source>
        <dbReference type="Pfam" id="PF00656"/>
    </source>
</evidence>
<feature type="transmembrane region" description="Helical" evidence="2">
    <location>
        <begin position="407"/>
        <end position="427"/>
    </location>
</feature>
<feature type="region of interest" description="Disordered" evidence="1">
    <location>
        <begin position="254"/>
        <end position="292"/>
    </location>
</feature>
<feature type="transmembrane region" description="Helical" evidence="2">
    <location>
        <begin position="380"/>
        <end position="401"/>
    </location>
</feature>